<dbReference type="RefSeq" id="WP_115632038.1">
    <property type="nucleotide sequence ID" value="NZ_UIGI01000002.1"/>
</dbReference>
<evidence type="ECO:0000313" key="2">
    <source>
        <dbReference type="Proteomes" id="UP000255528"/>
    </source>
</evidence>
<dbReference type="InterPro" id="IPR029052">
    <property type="entry name" value="Metallo-depent_PP-like"/>
</dbReference>
<accession>A0A381KND0</accession>
<evidence type="ECO:0000313" key="1">
    <source>
        <dbReference type="EMBL" id="SUY92799.1"/>
    </source>
</evidence>
<dbReference type="Proteomes" id="UP000255528">
    <property type="component" value="Unassembled WGS sequence"/>
</dbReference>
<dbReference type="EMBL" id="UIGI01000002">
    <property type="protein sequence ID" value="SUY92799.1"/>
    <property type="molecule type" value="Genomic_DNA"/>
</dbReference>
<dbReference type="SUPFAM" id="SSF56300">
    <property type="entry name" value="Metallo-dependent phosphatases"/>
    <property type="match status" value="1"/>
</dbReference>
<gene>
    <name evidence="1" type="ORF">NCTC12119_04828</name>
</gene>
<reference evidence="1 2" key="1">
    <citation type="submission" date="2018-06" db="EMBL/GenBank/DDBJ databases">
        <authorList>
            <consortium name="Pathogen Informatics"/>
            <person name="Doyle S."/>
        </authorList>
    </citation>
    <scope>NUCLEOTIDE SEQUENCE [LARGE SCALE GENOMIC DNA]</scope>
    <source>
        <strain evidence="1 2">NCTC12119</strain>
    </source>
</reference>
<protein>
    <submittedName>
        <fullName evidence="1">Serine/threonine-specific protein phosphatase 2</fullName>
    </submittedName>
</protein>
<sequence length="304" mass="33873">MAANDAQILDLTNYSGRIFFISDVCGNYSFLCHLIHSVTDFDDDVVIIGAGNLFDNGPEGYQLLRAINTKRFEGRKVSFYSVTGFGEYNLKKLLPLDPEYRQFYPGTSELEKWSANGGSWHKDINRYHLEDQIRALMTEQLPLIYSVELQGGIRIGICSSDYAPIRDSFPDTLKALHGFKSSTVSSYIGQIMFGKEHALTPTHIKGVNFLVLGRNSVSSIRAAHGLPLNGMPVLLGNTIHIGPDRELSKVVRRRCPISMLEFINGSNPSFLVHQVCLNKSDVLSIQSNHLDIHSHDNFIGGTEP</sequence>
<name>A0A381KND0_9ENTR</name>
<dbReference type="Gene3D" id="3.60.21.10">
    <property type="match status" value="1"/>
</dbReference>
<proteinExistence type="predicted"/>
<dbReference type="AlphaFoldDB" id="A0A381KND0"/>
<organism evidence="1 2">
    <name type="scientific">Buttiauxella agrestis</name>
    <dbReference type="NCBI Taxonomy" id="82977"/>
    <lineage>
        <taxon>Bacteria</taxon>
        <taxon>Pseudomonadati</taxon>
        <taxon>Pseudomonadota</taxon>
        <taxon>Gammaproteobacteria</taxon>
        <taxon>Enterobacterales</taxon>
        <taxon>Enterobacteriaceae</taxon>
        <taxon>Buttiauxella</taxon>
    </lineage>
</organism>